<dbReference type="RefSeq" id="WP_183821171.1">
    <property type="nucleotide sequence ID" value="NZ_JACIGW010000001.1"/>
</dbReference>
<evidence type="ECO:0000256" key="1">
    <source>
        <dbReference type="SAM" id="SignalP"/>
    </source>
</evidence>
<dbReference type="Proteomes" id="UP000524535">
    <property type="component" value="Unassembled WGS sequence"/>
</dbReference>
<evidence type="ECO:0000313" key="7">
    <source>
        <dbReference type="Proteomes" id="UP000576087"/>
    </source>
</evidence>
<evidence type="ECO:0000313" key="5">
    <source>
        <dbReference type="Proteomes" id="UP000520770"/>
    </source>
</evidence>
<proteinExistence type="predicted"/>
<evidence type="ECO:0000313" key="4">
    <source>
        <dbReference type="EMBL" id="MBB4445415.1"/>
    </source>
</evidence>
<gene>
    <name evidence="3" type="ORF">GGE31_001198</name>
    <name evidence="2" type="ORF">GGE33_000587</name>
    <name evidence="4" type="ORF">GGE35_001197</name>
</gene>
<evidence type="ECO:0000313" key="6">
    <source>
        <dbReference type="Proteomes" id="UP000524535"/>
    </source>
</evidence>
<name>A0A7W6X8P2_9HYPH</name>
<accession>A0A7W6X8P2</accession>
<dbReference type="EMBL" id="JACIGW010000001">
    <property type="protein sequence ID" value="MBB4346879.1"/>
    <property type="molecule type" value="Genomic_DNA"/>
</dbReference>
<dbReference type="Proteomes" id="UP000520770">
    <property type="component" value="Unassembled WGS sequence"/>
</dbReference>
<organism evidence="3 6">
    <name type="scientific">Aliirhizobium cellulosilyticum</name>
    <dbReference type="NCBI Taxonomy" id="393664"/>
    <lineage>
        <taxon>Bacteria</taxon>
        <taxon>Pseudomonadati</taxon>
        <taxon>Pseudomonadota</taxon>
        <taxon>Alphaproteobacteria</taxon>
        <taxon>Hyphomicrobiales</taxon>
        <taxon>Rhizobiaceae</taxon>
        <taxon>Aliirhizobium</taxon>
    </lineage>
</organism>
<keyword evidence="6" id="KW-1185">Reference proteome</keyword>
<dbReference type="AlphaFoldDB" id="A0A7W6X8P2"/>
<comment type="caution">
    <text evidence="3">The sequence shown here is derived from an EMBL/GenBank/DDBJ whole genome shotgun (WGS) entry which is preliminary data.</text>
</comment>
<evidence type="ECO:0000313" key="2">
    <source>
        <dbReference type="EMBL" id="MBB4346879.1"/>
    </source>
</evidence>
<protein>
    <submittedName>
        <fullName evidence="3">Uncharacterized protein</fullName>
    </submittedName>
</protein>
<reference evidence="5 6" key="1">
    <citation type="submission" date="2020-08" db="EMBL/GenBank/DDBJ databases">
        <title>Genomic Encyclopedia of Type Strains, Phase IV (KMG-V): Genome sequencing to study the core and pangenomes of soil and plant-associated prokaryotes.</title>
        <authorList>
            <person name="Whitman W."/>
        </authorList>
    </citation>
    <scope>NUCLEOTIDE SEQUENCE [LARGE SCALE GENOMIC DNA]</scope>
    <source>
        <strain evidence="3 6">SEMIA 444</strain>
        <strain evidence="2 5">SEMIA 448</strain>
        <strain evidence="4 7">SEMIA 452</strain>
    </source>
</reference>
<dbReference type="EMBL" id="JACIHM010000001">
    <property type="protein sequence ID" value="MBB4445415.1"/>
    <property type="molecule type" value="Genomic_DNA"/>
</dbReference>
<sequence length="76" mass="8025">MIRKLIISAAVLAALIHGKEASAAGPGGFARELASVVVKQAEVDHAITDVDVYFDMFGSDEAKSIAVQDCFDCIDI</sequence>
<feature type="signal peptide" evidence="1">
    <location>
        <begin position="1"/>
        <end position="23"/>
    </location>
</feature>
<evidence type="ECO:0000313" key="3">
    <source>
        <dbReference type="EMBL" id="MBB4410727.1"/>
    </source>
</evidence>
<feature type="chain" id="PRO_5044130391" evidence="1">
    <location>
        <begin position="24"/>
        <end position="76"/>
    </location>
</feature>
<keyword evidence="1" id="KW-0732">Signal</keyword>
<dbReference type="EMBL" id="JACIGY010000001">
    <property type="protein sequence ID" value="MBB4410727.1"/>
    <property type="molecule type" value="Genomic_DNA"/>
</dbReference>
<dbReference type="Proteomes" id="UP000576087">
    <property type="component" value="Unassembled WGS sequence"/>
</dbReference>